<organism evidence="4">
    <name type="scientific">Acromyrmex echinatior</name>
    <name type="common">Panamanian leafcutter ant</name>
    <name type="synonym">Acromyrmex octospinosus echinatior</name>
    <dbReference type="NCBI Taxonomy" id="103372"/>
    <lineage>
        <taxon>Eukaryota</taxon>
        <taxon>Metazoa</taxon>
        <taxon>Ecdysozoa</taxon>
        <taxon>Arthropoda</taxon>
        <taxon>Hexapoda</taxon>
        <taxon>Insecta</taxon>
        <taxon>Pterygota</taxon>
        <taxon>Neoptera</taxon>
        <taxon>Endopterygota</taxon>
        <taxon>Hymenoptera</taxon>
        <taxon>Apocrita</taxon>
        <taxon>Aculeata</taxon>
        <taxon>Formicoidea</taxon>
        <taxon>Formicidae</taxon>
        <taxon>Myrmicinae</taxon>
        <taxon>Acromyrmex</taxon>
    </lineage>
</organism>
<evidence type="ECO:0000256" key="2">
    <source>
        <dbReference type="SAM" id="Phobius"/>
    </source>
</evidence>
<keyword evidence="4" id="KW-1185">Reference proteome</keyword>
<keyword evidence="2" id="KW-0812">Transmembrane</keyword>
<dbReference type="eggNOG" id="ENOG502S803">
    <property type="taxonomic scope" value="Eukaryota"/>
</dbReference>
<keyword evidence="2" id="KW-1133">Transmembrane helix</keyword>
<name>F4W3U7_ACREC</name>
<feature type="transmembrane region" description="Helical" evidence="2">
    <location>
        <begin position="44"/>
        <end position="63"/>
    </location>
</feature>
<evidence type="ECO:0000313" key="3">
    <source>
        <dbReference type="EMBL" id="EGI71125.1"/>
    </source>
</evidence>
<dbReference type="EMBL" id="GL887464">
    <property type="protein sequence ID" value="EGI71125.1"/>
    <property type="molecule type" value="Genomic_DNA"/>
</dbReference>
<keyword evidence="2" id="KW-0472">Membrane</keyword>
<protein>
    <recommendedName>
        <fullName evidence="5">Selenoprotein K</fullName>
    </recommendedName>
</protein>
<dbReference type="InParanoid" id="F4W3U7"/>
<dbReference type="AlphaFoldDB" id="F4W3U7"/>
<reference evidence="3" key="1">
    <citation type="submission" date="2011-02" db="EMBL/GenBank/DDBJ databases">
        <title>The genome of the leaf-cutting ant Acromyrmex echinatior suggests key adaptations to social evolution and fungus farming.</title>
        <authorList>
            <person name="Nygaard S."/>
            <person name="Zhang G."/>
        </authorList>
    </citation>
    <scope>NUCLEOTIDE SEQUENCE</scope>
</reference>
<dbReference type="Pfam" id="PF10961">
    <property type="entry name" value="SelK_SelG"/>
    <property type="match status" value="1"/>
</dbReference>
<gene>
    <name evidence="3" type="ORF">G5I_00046</name>
</gene>
<dbReference type="STRING" id="103372.F4W3U7"/>
<feature type="region of interest" description="Disordered" evidence="1">
    <location>
        <begin position="73"/>
        <end position="101"/>
    </location>
</feature>
<evidence type="ECO:0008006" key="5">
    <source>
        <dbReference type="Google" id="ProtNLM"/>
    </source>
</evidence>
<dbReference type="Proteomes" id="UP000007755">
    <property type="component" value="Unassembled WGS sequence"/>
</dbReference>
<sequence>MVYVTDGNILSSNFLCKNNGIFVHSNLLVDGDVVKSAPWGLRRIFGFFTGVIYMIIMFFQTLINPGMNRSGNQYSRDYRPGSGPRPPMRRLGRPNTGNNVDIPFFGGCSSCAR</sequence>
<dbReference type="OrthoDB" id="167295at2759"/>
<accession>F4W3U7</accession>
<evidence type="ECO:0000313" key="4">
    <source>
        <dbReference type="Proteomes" id="UP000007755"/>
    </source>
</evidence>
<dbReference type="InterPro" id="IPR024491">
    <property type="entry name" value="Se_SelK/SelG"/>
</dbReference>
<proteinExistence type="predicted"/>
<evidence type="ECO:0000256" key="1">
    <source>
        <dbReference type="SAM" id="MobiDB-lite"/>
    </source>
</evidence>